<dbReference type="GO" id="GO:0005886">
    <property type="term" value="C:plasma membrane"/>
    <property type="evidence" value="ECO:0007669"/>
    <property type="project" value="UniProtKB-SubCell"/>
</dbReference>
<dbReference type="NCBIfam" id="TIGR00361">
    <property type="entry name" value="ComEC_Rec2"/>
    <property type="match status" value="1"/>
</dbReference>
<proteinExistence type="predicted"/>
<accession>A0A5S9P2G5</accession>
<feature type="transmembrane region" description="Helical" evidence="6">
    <location>
        <begin position="441"/>
        <end position="464"/>
    </location>
</feature>
<evidence type="ECO:0000256" key="6">
    <source>
        <dbReference type="SAM" id="Phobius"/>
    </source>
</evidence>
<dbReference type="CDD" id="cd07731">
    <property type="entry name" value="ComA-like_MBL-fold"/>
    <property type="match status" value="1"/>
</dbReference>
<dbReference type="Proteomes" id="UP000441399">
    <property type="component" value="Unassembled WGS sequence"/>
</dbReference>
<feature type="transmembrane region" description="Helical" evidence="6">
    <location>
        <begin position="25"/>
        <end position="44"/>
    </location>
</feature>
<name>A0A5S9P2G5_9GAMM</name>
<dbReference type="Pfam" id="PF03772">
    <property type="entry name" value="Competence"/>
    <property type="match status" value="1"/>
</dbReference>
<feature type="transmembrane region" description="Helical" evidence="6">
    <location>
        <begin position="505"/>
        <end position="524"/>
    </location>
</feature>
<dbReference type="Pfam" id="PF13567">
    <property type="entry name" value="DUF4131"/>
    <property type="match status" value="1"/>
</dbReference>
<feature type="transmembrane region" description="Helical" evidence="6">
    <location>
        <begin position="410"/>
        <end position="429"/>
    </location>
</feature>
<keyword evidence="10" id="KW-1185">Reference proteome</keyword>
<evidence type="ECO:0000259" key="7">
    <source>
        <dbReference type="SMART" id="SM00849"/>
    </source>
</evidence>
<dbReference type="InterPro" id="IPR025405">
    <property type="entry name" value="DUF4131"/>
</dbReference>
<dbReference type="EMBL" id="CACSIO010000045">
    <property type="protein sequence ID" value="CAA0122736.1"/>
    <property type="molecule type" value="Genomic_DNA"/>
</dbReference>
<evidence type="ECO:0000256" key="5">
    <source>
        <dbReference type="ARBA" id="ARBA00023136"/>
    </source>
</evidence>
<dbReference type="Gene3D" id="3.60.15.10">
    <property type="entry name" value="Ribonuclease Z/Hydroxyacylglutathione hydrolase-like"/>
    <property type="match status" value="1"/>
</dbReference>
<feature type="transmembrane region" description="Helical" evidence="6">
    <location>
        <begin position="317"/>
        <end position="336"/>
    </location>
</feature>
<dbReference type="InterPro" id="IPR001279">
    <property type="entry name" value="Metallo-B-lactamas"/>
</dbReference>
<gene>
    <name evidence="8" type="primary">comEC_2</name>
    <name evidence="9" type="synonym">comEC_1</name>
    <name evidence="9" type="ORF">OPDIPICF_02662</name>
    <name evidence="8" type="ORF">OPDIPICF_04082</name>
</gene>
<feature type="transmembrane region" description="Helical" evidence="6">
    <location>
        <begin position="252"/>
        <end position="272"/>
    </location>
</feature>
<dbReference type="InterPro" id="IPR004797">
    <property type="entry name" value="Competence_ComEC/Rec2"/>
</dbReference>
<evidence type="ECO:0000256" key="4">
    <source>
        <dbReference type="ARBA" id="ARBA00022989"/>
    </source>
</evidence>
<feature type="transmembrane region" description="Helical" evidence="6">
    <location>
        <begin position="292"/>
        <end position="310"/>
    </location>
</feature>
<dbReference type="InterPro" id="IPR052159">
    <property type="entry name" value="Competence_DNA_uptake"/>
</dbReference>
<evidence type="ECO:0000313" key="10">
    <source>
        <dbReference type="Proteomes" id="UP000441399"/>
    </source>
</evidence>
<keyword evidence="3 6" id="KW-0812">Transmembrane</keyword>
<keyword evidence="2" id="KW-1003">Cell membrane</keyword>
<feature type="domain" description="Metallo-beta-lactamase" evidence="7">
    <location>
        <begin position="575"/>
        <end position="769"/>
    </location>
</feature>
<dbReference type="InterPro" id="IPR036866">
    <property type="entry name" value="RibonucZ/Hydroxyglut_hydro"/>
</dbReference>
<dbReference type="AlphaFoldDB" id="A0A5S9P2G5"/>
<evidence type="ECO:0000313" key="9">
    <source>
        <dbReference type="EMBL" id="CAA0122736.1"/>
    </source>
</evidence>
<evidence type="ECO:0000256" key="2">
    <source>
        <dbReference type="ARBA" id="ARBA00022475"/>
    </source>
</evidence>
<dbReference type="PANTHER" id="PTHR30619">
    <property type="entry name" value="DNA INTERNALIZATION/COMPETENCE PROTEIN COMEC/REC2"/>
    <property type="match status" value="1"/>
</dbReference>
<evidence type="ECO:0000256" key="3">
    <source>
        <dbReference type="ARBA" id="ARBA00022692"/>
    </source>
</evidence>
<protein>
    <submittedName>
        <fullName evidence="8">ComE operon protein 3</fullName>
    </submittedName>
</protein>
<comment type="subcellular location">
    <subcellularLocation>
        <location evidence="1">Cell membrane</location>
        <topology evidence="1">Multi-pass membrane protein</topology>
    </subcellularLocation>
</comment>
<dbReference type="SMART" id="SM00849">
    <property type="entry name" value="Lactamase_B"/>
    <property type="match status" value="1"/>
</dbReference>
<dbReference type="NCBIfam" id="TIGR00360">
    <property type="entry name" value="ComEC_N-term"/>
    <property type="match status" value="1"/>
</dbReference>
<dbReference type="SUPFAM" id="SSF56281">
    <property type="entry name" value="Metallo-hydrolase/oxidoreductase"/>
    <property type="match status" value="1"/>
</dbReference>
<evidence type="ECO:0000313" key="8">
    <source>
        <dbReference type="EMBL" id="CAA0097420.1"/>
    </source>
</evidence>
<dbReference type="Pfam" id="PF00753">
    <property type="entry name" value="Lactamase_B"/>
    <property type="match status" value="1"/>
</dbReference>
<dbReference type="PANTHER" id="PTHR30619:SF1">
    <property type="entry name" value="RECOMBINATION PROTEIN 2"/>
    <property type="match status" value="1"/>
</dbReference>
<sequence>MCFLVAFSLFSVVLRWQSSLFERPVLIVLTLVAAALLICSIRWVHTYLMQQAIYVVVGACLAVSWGQWHAHDALDTRLTEAAGKVDLKARLQVESLVRDKGRYQQLTAKILQIDSISTNKGWPNAVGQSVQLNIYRASPASGSDPLPPAILPCDTFEANIRLKAPRGLANNTGFDYEAWLLHQGIKARGYSKSVLLIEPAKGFCLNQWRQGFIAFVRDKYPKAAGWLLAITIGERAYLSAAQRQQLQVTGTMHLFVISGLHISLAAAVVFGALMGLRRIGAGRLFPGDWRPLVSVIALLAAVGYAALAGFSIPVQRALVGLCVFMFGGLLGLNWGLWRRYWLAMVAVILSDPLAPLNTGFLLSFVAVFWLILSASVLQSRVGILGQKDQPETSLENVQTKPGWIHGAVRFIQLQLILFVGLLPLALQWFQGVSLISPIVNLIAIPLLSLVVVPLCLLGFMLWLLVGTDLHLLMITSVLLETFFDGLSVVQSYLRDGGFWRQPVSSHVVWLLLFLVLLMFMPPIVRQRRLALVLIPFVVCFEYLSRFDTKAQPDHRDMNSEIASTAPIIDVLDVGQGLAIVIQVANKTLLYDTGAAWETGSMAEMIVLPVLYEQGIDSLDALVISHADNDHAGGLGAILDRLPVGHIYASEIPALATSVPSNTALPPNSACDSGVQWQWDDVTFRFHTVANSNGALSENDASCVLMLVWKDYRIMLPGDIERDAELALLKIPQALNSWMLISPHHGSNSSSTAAFLDAIDPEYVIISSGFLNRYRHPHLEVIERYSQRQIHWLNTADVGRVTVSFSVQGEPSVRAARVDRRRFWHGSDRMTKPEPFADFLPIFQ</sequence>
<organism evidence="8 10">
    <name type="scientific">BD1-7 clade bacterium</name>
    <dbReference type="NCBI Taxonomy" id="2029982"/>
    <lineage>
        <taxon>Bacteria</taxon>
        <taxon>Pseudomonadati</taxon>
        <taxon>Pseudomonadota</taxon>
        <taxon>Gammaproteobacteria</taxon>
        <taxon>Cellvibrionales</taxon>
        <taxon>Spongiibacteraceae</taxon>
        <taxon>BD1-7 clade</taxon>
    </lineage>
</organism>
<keyword evidence="4 6" id="KW-1133">Transmembrane helix</keyword>
<dbReference type="EMBL" id="CACSIO010000004">
    <property type="protein sequence ID" value="CAA0097420.1"/>
    <property type="molecule type" value="Genomic_DNA"/>
</dbReference>
<evidence type="ECO:0000256" key="1">
    <source>
        <dbReference type="ARBA" id="ARBA00004651"/>
    </source>
</evidence>
<feature type="transmembrane region" description="Helical" evidence="6">
    <location>
        <begin position="356"/>
        <end position="377"/>
    </location>
</feature>
<dbReference type="InterPro" id="IPR004477">
    <property type="entry name" value="ComEC_N"/>
</dbReference>
<dbReference type="GO" id="GO:0030420">
    <property type="term" value="P:establishment of competence for transformation"/>
    <property type="evidence" value="ECO:0007669"/>
    <property type="project" value="InterPro"/>
</dbReference>
<keyword evidence="5 6" id="KW-0472">Membrane</keyword>
<dbReference type="InterPro" id="IPR035681">
    <property type="entry name" value="ComA-like_MBL"/>
</dbReference>
<reference evidence="8 10" key="1">
    <citation type="submission" date="2019-11" db="EMBL/GenBank/DDBJ databases">
        <authorList>
            <person name="Holert J."/>
        </authorList>
    </citation>
    <scope>NUCLEOTIDE SEQUENCE [LARGE SCALE GENOMIC DNA]</scope>
    <source>
        <strain evidence="8">SB11_3</strain>
    </source>
</reference>